<feature type="transmembrane region" description="Helical" evidence="1">
    <location>
        <begin position="71"/>
        <end position="90"/>
    </location>
</feature>
<feature type="transmembrane region" description="Helical" evidence="1">
    <location>
        <begin position="42"/>
        <end position="65"/>
    </location>
</feature>
<dbReference type="InterPro" id="IPR010387">
    <property type="entry name" value="QueT"/>
</dbReference>
<comment type="caution">
    <text evidence="2">The sequence shown here is derived from an EMBL/GenBank/DDBJ whole genome shotgun (WGS) entry which is preliminary data.</text>
</comment>
<dbReference type="Proteomes" id="UP000315399">
    <property type="component" value="Unassembled WGS sequence"/>
</dbReference>
<sequence length="157" mass="16620">MNLRLKSRDIAKTAVIAALYVALVWALSPISFGAIQVRVSNALIGIVPLVGMPGVLGITLGVLIGNIPSPLGPIDLLSAIPTFIALLLLLKLKDRSVLLGLAAYSVILSAWVGTLLSYTFGVPFLITFVYLLAGIGFATGILGYLVYRTLRSLVEVK</sequence>
<proteinExistence type="predicted"/>
<dbReference type="PANTHER" id="PTHR40044:SF1">
    <property type="entry name" value="INTEGRAL MEMBRANE PROTEIN"/>
    <property type="match status" value="1"/>
</dbReference>
<gene>
    <name evidence="2" type="ORF">DSO08_01895</name>
</gene>
<feature type="transmembrane region" description="Helical" evidence="1">
    <location>
        <begin position="124"/>
        <end position="147"/>
    </location>
</feature>
<reference evidence="2 3" key="1">
    <citation type="journal article" date="2019" name="Nat. Microbiol.">
        <title>Expanding anaerobic alkane metabolism in the domain of Archaea.</title>
        <authorList>
            <person name="Wang Y."/>
            <person name="Wegener G."/>
            <person name="Hou J."/>
            <person name="Wang F."/>
            <person name="Xiao X."/>
        </authorList>
    </citation>
    <scope>NUCLEOTIDE SEQUENCE [LARGE SCALE GENOMIC DNA]</scope>
    <source>
        <strain evidence="2">WYZ-LMO10</strain>
    </source>
</reference>
<accession>A0A523BGF6</accession>
<keyword evidence="1" id="KW-1133">Transmembrane helix</keyword>
<evidence type="ECO:0000313" key="3">
    <source>
        <dbReference type="Proteomes" id="UP000315399"/>
    </source>
</evidence>
<feature type="transmembrane region" description="Helical" evidence="1">
    <location>
        <begin position="97"/>
        <end position="118"/>
    </location>
</feature>
<protein>
    <recommendedName>
        <fullName evidence="4">QueT transporter family protein</fullName>
    </recommendedName>
</protein>
<organism evidence="2 3">
    <name type="scientific">Thermoproteota archaeon</name>
    <dbReference type="NCBI Taxonomy" id="2056631"/>
    <lineage>
        <taxon>Archaea</taxon>
        <taxon>Thermoproteota</taxon>
    </lineage>
</organism>
<dbReference type="AlphaFoldDB" id="A0A523BGF6"/>
<evidence type="ECO:0000313" key="2">
    <source>
        <dbReference type="EMBL" id="TDA39570.1"/>
    </source>
</evidence>
<dbReference type="Pfam" id="PF06177">
    <property type="entry name" value="QueT"/>
    <property type="match status" value="1"/>
</dbReference>
<keyword evidence="1" id="KW-0812">Transmembrane</keyword>
<keyword evidence="1" id="KW-0472">Membrane</keyword>
<evidence type="ECO:0008006" key="4">
    <source>
        <dbReference type="Google" id="ProtNLM"/>
    </source>
</evidence>
<name>A0A523BGF6_9CREN</name>
<dbReference type="PANTHER" id="PTHR40044">
    <property type="entry name" value="INTEGRAL MEMBRANE PROTEIN-RELATED"/>
    <property type="match status" value="1"/>
</dbReference>
<dbReference type="EMBL" id="QNVH01000010">
    <property type="protein sequence ID" value="TDA39570.1"/>
    <property type="molecule type" value="Genomic_DNA"/>
</dbReference>
<feature type="transmembrane region" description="Helical" evidence="1">
    <location>
        <begin position="14"/>
        <end position="35"/>
    </location>
</feature>
<evidence type="ECO:0000256" key="1">
    <source>
        <dbReference type="SAM" id="Phobius"/>
    </source>
</evidence>